<dbReference type="InterPro" id="IPR050640">
    <property type="entry name" value="Bact_2-comp_sensor_kinase"/>
</dbReference>
<evidence type="ECO:0000256" key="1">
    <source>
        <dbReference type="ARBA" id="ARBA00004651"/>
    </source>
</evidence>
<dbReference type="Pfam" id="PF02518">
    <property type="entry name" value="HATPase_c"/>
    <property type="match status" value="1"/>
</dbReference>
<evidence type="ECO:0000256" key="5">
    <source>
        <dbReference type="ARBA" id="ARBA00022692"/>
    </source>
</evidence>
<feature type="transmembrane region" description="Helical" evidence="9">
    <location>
        <begin position="277"/>
        <end position="299"/>
    </location>
</feature>
<dbReference type="InterPro" id="IPR003660">
    <property type="entry name" value="HAMP_dom"/>
</dbReference>
<evidence type="ECO:0000259" key="10">
    <source>
        <dbReference type="PROSITE" id="PS50885"/>
    </source>
</evidence>
<keyword evidence="12" id="KW-1185">Reference proteome</keyword>
<evidence type="ECO:0000313" key="11">
    <source>
        <dbReference type="EMBL" id="GGO05476.1"/>
    </source>
</evidence>
<dbReference type="PANTHER" id="PTHR34220">
    <property type="entry name" value="SENSOR HISTIDINE KINASE YPDA"/>
    <property type="match status" value="1"/>
</dbReference>
<dbReference type="SUPFAM" id="SSF158472">
    <property type="entry name" value="HAMP domain-like"/>
    <property type="match status" value="1"/>
</dbReference>
<dbReference type="PANTHER" id="PTHR34220:SF7">
    <property type="entry name" value="SENSOR HISTIDINE KINASE YPDA"/>
    <property type="match status" value="1"/>
</dbReference>
<keyword evidence="8 9" id="KW-0472">Membrane</keyword>
<dbReference type="Gene3D" id="6.10.340.10">
    <property type="match status" value="1"/>
</dbReference>
<keyword evidence="6 11" id="KW-0418">Kinase</keyword>
<dbReference type="Proteomes" id="UP000606653">
    <property type="component" value="Unassembled WGS sequence"/>
</dbReference>
<evidence type="ECO:0000256" key="9">
    <source>
        <dbReference type="SAM" id="Phobius"/>
    </source>
</evidence>
<keyword evidence="5 9" id="KW-0812">Transmembrane</keyword>
<dbReference type="SUPFAM" id="SSF55874">
    <property type="entry name" value="ATPase domain of HSP90 chaperone/DNA topoisomerase II/histidine kinase"/>
    <property type="match status" value="1"/>
</dbReference>
<dbReference type="CDD" id="cd06225">
    <property type="entry name" value="HAMP"/>
    <property type="match status" value="1"/>
</dbReference>
<evidence type="ECO:0000256" key="8">
    <source>
        <dbReference type="ARBA" id="ARBA00023136"/>
    </source>
</evidence>
<dbReference type="EMBL" id="BMLN01000010">
    <property type="protein sequence ID" value="GGO05476.1"/>
    <property type="molecule type" value="Genomic_DNA"/>
</dbReference>
<dbReference type="InterPro" id="IPR010559">
    <property type="entry name" value="Sig_transdc_His_kin_internal"/>
</dbReference>
<keyword evidence="7 9" id="KW-1133">Transmembrane helix</keyword>
<dbReference type="PROSITE" id="PS50885">
    <property type="entry name" value="HAMP"/>
    <property type="match status" value="1"/>
</dbReference>
<gene>
    <name evidence="11" type="ORF">GCM10010969_31890</name>
</gene>
<evidence type="ECO:0000256" key="2">
    <source>
        <dbReference type="ARBA" id="ARBA00022475"/>
    </source>
</evidence>
<dbReference type="SMART" id="SM00304">
    <property type="entry name" value="HAMP"/>
    <property type="match status" value="1"/>
</dbReference>
<dbReference type="CDD" id="cd18773">
    <property type="entry name" value="PDC1_HK_sensor"/>
    <property type="match status" value="1"/>
</dbReference>
<reference evidence="12" key="1">
    <citation type="journal article" date="2019" name="Int. J. Syst. Evol. Microbiol.">
        <title>The Global Catalogue of Microorganisms (GCM) 10K type strain sequencing project: providing services to taxonomists for standard genome sequencing and annotation.</title>
        <authorList>
            <consortium name="The Broad Institute Genomics Platform"/>
            <consortium name="The Broad Institute Genome Sequencing Center for Infectious Disease"/>
            <person name="Wu L."/>
            <person name="Ma J."/>
        </authorList>
    </citation>
    <scope>NUCLEOTIDE SEQUENCE [LARGE SCALE GENOMIC DNA]</scope>
    <source>
        <strain evidence="12">CGMCC 1.6964</strain>
    </source>
</reference>
<name>A0ABQ2L719_9BACL</name>
<dbReference type="Gene3D" id="3.30.565.10">
    <property type="entry name" value="Histidine kinase-like ATPase, C-terminal domain"/>
    <property type="match status" value="1"/>
</dbReference>
<dbReference type="Gene3D" id="3.30.450.20">
    <property type="entry name" value="PAS domain"/>
    <property type="match status" value="1"/>
</dbReference>
<dbReference type="InterPro" id="IPR003594">
    <property type="entry name" value="HATPase_dom"/>
</dbReference>
<evidence type="ECO:0000256" key="4">
    <source>
        <dbReference type="ARBA" id="ARBA00022679"/>
    </source>
</evidence>
<evidence type="ECO:0000256" key="6">
    <source>
        <dbReference type="ARBA" id="ARBA00022777"/>
    </source>
</evidence>
<organism evidence="11 12">
    <name type="scientific">Saccharibacillus kuerlensis</name>
    <dbReference type="NCBI Taxonomy" id="459527"/>
    <lineage>
        <taxon>Bacteria</taxon>
        <taxon>Bacillati</taxon>
        <taxon>Bacillota</taxon>
        <taxon>Bacilli</taxon>
        <taxon>Bacillales</taxon>
        <taxon>Paenibacillaceae</taxon>
        <taxon>Saccharibacillus</taxon>
    </lineage>
</organism>
<dbReference type="InterPro" id="IPR036890">
    <property type="entry name" value="HATPase_C_sf"/>
</dbReference>
<comment type="caution">
    <text evidence="11">The sequence shown here is derived from an EMBL/GenBank/DDBJ whole genome shotgun (WGS) entry which is preliminary data.</text>
</comment>
<evidence type="ECO:0000256" key="3">
    <source>
        <dbReference type="ARBA" id="ARBA00022553"/>
    </source>
</evidence>
<feature type="domain" description="HAMP" evidence="10">
    <location>
        <begin position="301"/>
        <end position="353"/>
    </location>
</feature>
<protein>
    <submittedName>
        <fullName evidence="11">Histidine kinase</fullName>
    </submittedName>
</protein>
<evidence type="ECO:0000256" key="7">
    <source>
        <dbReference type="ARBA" id="ARBA00022989"/>
    </source>
</evidence>
<dbReference type="Pfam" id="PF02743">
    <property type="entry name" value="dCache_1"/>
    <property type="match status" value="1"/>
</dbReference>
<keyword evidence="2" id="KW-1003">Cell membrane</keyword>
<dbReference type="InterPro" id="IPR033479">
    <property type="entry name" value="dCache_1"/>
</dbReference>
<proteinExistence type="predicted"/>
<sequence>MILFLLVSLLPSIGLGYLVNWTVSRVLEQQAVDHTIQLIGKVNQALDNDMENLQNTTYLIGFDNRVRSLMTGSGTLSDQESYEIKQYLQDFTTLYPEIAGILVVGANGQYVSNEMYANETADLTHEAWYEAAVDNEGLFTILGQPSGRQLTSHVHYQDDEVVTVVRAVMDPNNGRAIGVVLIDLKLWTISKSARDVKLGRTGYLMVLDRDGREIYVPDEPYTRKLPAEWFDNEESGAVTRKVDGRELQLIYAASPFTGWKTVGVFLTHESVFEARQIHFYVICFLFLVCLSALTASLLLSRSISNPIAQLMAFMRQTESGDLSVRYEGSRSDEIGMLGRSFNRMLVEIRHLIRLNERKERQKREAELRSLQDNIKPHFLYNTLDTIHWMARKKGADEVSEMVESLSKLFRIGLSKGGDIIPLTDEIEHIRSYVRIQKTRYQGRLTVDMRIDAEAAEFHVLKLLLQPLVENAIYHGIKARRGPGTITIDVAVREDCLVLSVIDNGAGMDEKRLAELRRKLENPLDAIERQGAGAETSVRSYGMLNVQARLRLAFGERYGLKIDSIEGEGTKVEVCHPLLTQYSAMAAKEEEKK</sequence>
<keyword evidence="3" id="KW-0597">Phosphoprotein</keyword>
<dbReference type="Pfam" id="PF00672">
    <property type="entry name" value="HAMP"/>
    <property type="match status" value="1"/>
</dbReference>
<comment type="subcellular location">
    <subcellularLocation>
        <location evidence="1">Cell membrane</location>
        <topology evidence="1">Multi-pass membrane protein</topology>
    </subcellularLocation>
</comment>
<accession>A0ABQ2L719</accession>
<dbReference type="GO" id="GO:0016301">
    <property type="term" value="F:kinase activity"/>
    <property type="evidence" value="ECO:0007669"/>
    <property type="project" value="UniProtKB-KW"/>
</dbReference>
<keyword evidence="4" id="KW-0808">Transferase</keyword>
<dbReference type="Pfam" id="PF06580">
    <property type="entry name" value="His_kinase"/>
    <property type="match status" value="1"/>
</dbReference>
<evidence type="ECO:0000313" key="12">
    <source>
        <dbReference type="Proteomes" id="UP000606653"/>
    </source>
</evidence>